<protein>
    <submittedName>
        <fullName evidence="1">Putative lipid-A-disaccharide synthase</fullName>
    </submittedName>
</protein>
<evidence type="ECO:0000313" key="1">
    <source>
        <dbReference type="EMBL" id="GCL40253.1"/>
    </source>
</evidence>
<gene>
    <name evidence="1" type="ORF">SR1949_53880</name>
</gene>
<sequence length="35" mass="3979">MQTSTGLTVELKQENPAYHLLSQCAIFHFPIPYSL</sequence>
<dbReference type="EMBL" id="BJCE01000493">
    <property type="protein sequence ID" value="GCL40253.1"/>
    <property type="molecule type" value="Genomic_DNA"/>
</dbReference>
<comment type="caution">
    <text evidence="1">The sequence shown here is derived from an EMBL/GenBank/DDBJ whole genome shotgun (WGS) entry which is preliminary data.</text>
</comment>
<dbReference type="AlphaFoldDB" id="A0A480A936"/>
<organism evidence="1 2">
    <name type="scientific">Sphaerospermopsis reniformis</name>
    <dbReference type="NCBI Taxonomy" id="531300"/>
    <lineage>
        <taxon>Bacteria</taxon>
        <taxon>Bacillati</taxon>
        <taxon>Cyanobacteriota</taxon>
        <taxon>Cyanophyceae</taxon>
        <taxon>Nostocales</taxon>
        <taxon>Aphanizomenonaceae</taxon>
        <taxon>Sphaerospermopsis</taxon>
    </lineage>
</organism>
<reference evidence="2" key="1">
    <citation type="submission" date="2019-02" db="EMBL/GenBank/DDBJ databases">
        <title>Draft genome sequence of Sphaerospermopsis reniformis NIES-1949.</title>
        <authorList>
            <person name="Yamaguchi H."/>
            <person name="Suzuki S."/>
            <person name="Kawachi M."/>
        </authorList>
    </citation>
    <scope>NUCLEOTIDE SEQUENCE [LARGE SCALE GENOMIC DNA]</scope>
    <source>
        <strain evidence="2">NIES-1949</strain>
    </source>
</reference>
<proteinExistence type="predicted"/>
<dbReference type="Proteomes" id="UP000300142">
    <property type="component" value="Unassembled WGS sequence"/>
</dbReference>
<name>A0A480A936_9CYAN</name>
<evidence type="ECO:0000313" key="2">
    <source>
        <dbReference type="Proteomes" id="UP000300142"/>
    </source>
</evidence>
<keyword evidence="2" id="KW-1185">Reference proteome</keyword>
<accession>A0A480A936</accession>